<evidence type="ECO:0000256" key="1">
    <source>
        <dbReference type="SAM" id="MobiDB-lite"/>
    </source>
</evidence>
<evidence type="ECO:0000313" key="4">
    <source>
        <dbReference type="Proteomes" id="UP000603200"/>
    </source>
</evidence>
<feature type="domain" description="Hypervirulence associated protein TUDOR" evidence="2">
    <location>
        <begin position="2"/>
        <end position="56"/>
    </location>
</feature>
<feature type="compositionally biased region" description="Basic and acidic residues" evidence="1">
    <location>
        <begin position="1"/>
        <end position="44"/>
    </location>
</feature>
<dbReference type="Pfam" id="PF11160">
    <property type="entry name" value="Hva1_TUDOR"/>
    <property type="match status" value="1"/>
</dbReference>
<evidence type="ECO:0000313" key="3">
    <source>
        <dbReference type="EMBL" id="GIE17305.1"/>
    </source>
</evidence>
<dbReference type="InterPro" id="IPR021331">
    <property type="entry name" value="Hva1_TUDOR"/>
</dbReference>
<feature type="region of interest" description="Disordered" evidence="1">
    <location>
        <begin position="1"/>
        <end position="59"/>
    </location>
</feature>
<dbReference type="RefSeq" id="WP_239158560.1">
    <property type="nucleotide sequence ID" value="NZ_BAAATV010000001.1"/>
</dbReference>
<reference evidence="3 4" key="1">
    <citation type="submission" date="2021-01" db="EMBL/GenBank/DDBJ databases">
        <title>Whole genome shotgun sequence of Actinoplanes humidus NBRC 14915.</title>
        <authorList>
            <person name="Komaki H."/>
            <person name="Tamura T."/>
        </authorList>
    </citation>
    <scope>NUCLEOTIDE SEQUENCE [LARGE SCALE GENOMIC DNA]</scope>
    <source>
        <strain evidence="3 4">NBRC 14915</strain>
    </source>
</reference>
<protein>
    <recommendedName>
        <fullName evidence="2">Hypervirulence associated protein TUDOR domain-containing protein</fullName>
    </recommendedName>
</protein>
<organism evidence="3 4">
    <name type="scientific">Winogradskya humida</name>
    <dbReference type="NCBI Taxonomy" id="113566"/>
    <lineage>
        <taxon>Bacteria</taxon>
        <taxon>Bacillati</taxon>
        <taxon>Actinomycetota</taxon>
        <taxon>Actinomycetes</taxon>
        <taxon>Micromonosporales</taxon>
        <taxon>Micromonosporaceae</taxon>
        <taxon>Winogradskya</taxon>
    </lineage>
</organism>
<dbReference type="Gene3D" id="2.30.30.1060">
    <property type="match status" value="1"/>
</dbReference>
<sequence>MSWSSHGHEVHGTVEKKITTETEDSGRTVKATPDEPQFKVKSDKTGATAVHKPGALHDE</sequence>
<comment type="caution">
    <text evidence="3">The sequence shown here is derived from an EMBL/GenBank/DDBJ whole genome shotgun (WGS) entry which is preliminary data.</text>
</comment>
<evidence type="ECO:0000259" key="2">
    <source>
        <dbReference type="Pfam" id="PF11160"/>
    </source>
</evidence>
<gene>
    <name evidence="3" type="ORF">Ahu01nite_004070</name>
</gene>
<dbReference type="EMBL" id="BOMN01000007">
    <property type="protein sequence ID" value="GIE17305.1"/>
    <property type="molecule type" value="Genomic_DNA"/>
</dbReference>
<dbReference type="Proteomes" id="UP000603200">
    <property type="component" value="Unassembled WGS sequence"/>
</dbReference>
<accession>A0ABQ3ZFG6</accession>
<name>A0ABQ3ZFG6_9ACTN</name>
<keyword evidence="4" id="KW-1185">Reference proteome</keyword>
<proteinExistence type="predicted"/>